<protein>
    <submittedName>
        <fullName evidence="2">Transcriptional regulator, AbiEi antitoxin, Type IV TA system</fullName>
    </submittedName>
</protein>
<dbReference type="AlphaFoldDB" id="A0A1G6GRH2"/>
<name>A0A1G6GRH2_9ACTN</name>
<proteinExistence type="predicted"/>
<sequence>MSTLQRALPTLVIPARELFTTADLTGPDGDRSTIRRAVAQGEIVKVCHGVYARELPADPVERHLQLVRACLVRTRHPGAVGGLSAALVHGLAVGDWSLPARATLVRPGAGGGGTSDVEVISSRLPAAHVCTVDRMPVTSIARTIVDVARRSSWHEDLTAIVAADAALRRAADPTALREECEQVILDLRGCAGLAMARSVLRSATHQSAGTAETVSRVLLQRMGMPTPLLDLVYPIGADGIDWIDWIEEDGIERLDGTVRVPFSWPALRILGMVLDAPVAEGGVPRGWAGDRLAWEAGARSRLRGEGWYVVEWSLDELRHPWSVSRRLGAVIRESGQGIDLREVRAPSTLVALPRAPFPADCPPWGSEPGGDDPLWGPGPVDGGPLLEEPWGRPLEPLDPWDEPWNDRVPDVGD</sequence>
<organism evidence="2 3">
    <name type="scientific">Raineyella antarctica</name>
    <dbReference type="NCBI Taxonomy" id="1577474"/>
    <lineage>
        <taxon>Bacteria</taxon>
        <taxon>Bacillati</taxon>
        <taxon>Actinomycetota</taxon>
        <taxon>Actinomycetes</taxon>
        <taxon>Propionibacteriales</taxon>
        <taxon>Propionibacteriaceae</taxon>
        <taxon>Raineyella</taxon>
    </lineage>
</organism>
<feature type="compositionally biased region" description="Low complexity" evidence="1">
    <location>
        <begin position="371"/>
        <end position="388"/>
    </location>
</feature>
<dbReference type="EMBL" id="FMYF01000004">
    <property type="protein sequence ID" value="SDB84548.1"/>
    <property type="molecule type" value="Genomic_DNA"/>
</dbReference>
<dbReference type="STRING" id="1577474.GA0111570_104321"/>
<evidence type="ECO:0000313" key="2">
    <source>
        <dbReference type="EMBL" id="SDB84548.1"/>
    </source>
</evidence>
<keyword evidence="3" id="KW-1185">Reference proteome</keyword>
<evidence type="ECO:0000313" key="3">
    <source>
        <dbReference type="Proteomes" id="UP000199086"/>
    </source>
</evidence>
<dbReference type="Proteomes" id="UP000199086">
    <property type="component" value="Unassembled WGS sequence"/>
</dbReference>
<gene>
    <name evidence="2" type="ORF">GA0111570_104321</name>
</gene>
<accession>A0A1G6GRH2</accession>
<feature type="compositionally biased region" description="Basic and acidic residues" evidence="1">
    <location>
        <begin position="404"/>
        <end position="413"/>
    </location>
</feature>
<feature type="region of interest" description="Disordered" evidence="1">
    <location>
        <begin position="360"/>
        <end position="413"/>
    </location>
</feature>
<evidence type="ECO:0000256" key="1">
    <source>
        <dbReference type="SAM" id="MobiDB-lite"/>
    </source>
</evidence>
<dbReference type="RefSeq" id="WP_092609107.1">
    <property type="nucleotide sequence ID" value="NZ_FMYF01000004.1"/>
</dbReference>
<reference evidence="2 3" key="1">
    <citation type="submission" date="2016-06" db="EMBL/GenBank/DDBJ databases">
        <authorList>
            <person name="Olsen C.W."/>
            <person name="Carey S."/>
            <person name="Hinshaw L."/>
            <person name="Karasin A.I."/>
        </authorList>
    </citation>
    <scope>NUCLEOTIDE SEQUENCE [LARGE SCALE GENOMIC DNA]</scope>
    <source>
        <strain evidence="2 3">LZ-22</strain>
    </source>
</reference>